<protein>
    <submittedName>
        <fullName evidence="2">Uncharacterized protein</fullName>
    </submittedName>
</protein>
<comment type="caution">
    <text evidence="2">The sequence shown here is derived from an EMBL/GenBank/DDBJ whole genome shotgun (WGS) entry which is preliminary data.</text>
</comment>
<evidence type="ECO:0000256" key="1">
    <source>
        <dbReference type="SAM" id="MobiDB-lite"/>
    </source>
</evidence>
<gene>
    <name evidence="2" type="ORF">MGAL_10B019354</name>
</gene>
<evidence type="ECO:0000313" key="3">
    <source>
        <dbReference type="Proteomes" id="UP000596742"/>
    </source>
</evidence>
<reference evidence="2" key="1">
    <citation type="submission" date="2018-11" db="EMBL/GenBank/DDBJ databases">
        <authorList>
            <person name="Alioto T."/>
            <person name="Alioto T."/>
        </authorList>
    </citation>
    <scope>NUCLEOTIDE SEQUENCE</scope>
</reference>
<proteinExistence type="predicted"/>
<organism evidence="2 3">
    <name type="scientific">Mytilus galloprovincialis</name>
    <name type="common">Mediterranean mussel</name>
    <dbReference type="NCBI Taxonomy" id="29158"/>
    <lineage>
        <taxon>Eukaryota</taxon>
        <taxon>Metazoa</taxon>
        <taxon>Spiralia</taxon>
        <taxon>Lophotrochozoa</taxon>
        <taxon>Mollusca</taxon>
        <taxon>Bivalvia</taxon>
        <taxon>Autobranchia</taxon>
        <taxon>Pteriomorphia</taxon>
        <taxon>Mytilida</taxon>
        <taxon>Mytiloidea</taxon>
        <taxon>Mytilidae</taxon>
        <taxon>Mytilinae</taxon>
        <taxon>Mytilus</taxon>
    </lineage>
</organism>
<dbReference type="Proteomes" id="UP000596742">
    <property type="component" value="Unassembled WGS sequence"/>
</dbReference>
<keyword evidence="3" id="KW-1185">Reference proteome</keyword>
<dbReference type="AlphaFoldDB" id="A0A8B6F876"/>
<feature type="region of interest" description="Disordered" evidence="1">
    <location>
        <begin position="53"/>
        <end position="77"/>
    </location>
</feature>
<evidence type="ECO:0000313" key="2">
    <source>
        <dbReference type="EMBL" id="VDI45187.1"/>
    </source>
</evidence>
<dbReference type="OrthoDB" id="6177141at2759"/>
<dbReference type="EMBL" id="UYJE01006336">
    <property type="protein sequence ID" value="VDI45187.1"/>
    <property type="molecule type" value="Genomic_DNA"/>
</dbReference>
<accession>A0A8B6F876</accession>
<name>A0A8B6F876_MYTGA</name>
<feature type="compositionally biased region" description="Basic residues" evidence="1">
    <location>
        <begin position="64"/>
        <end position="74"/>
    </location>
</feature>
<sequence length="595" mass="67982">MSFQLNVDDFPPLIDPVDKMGIKNFLNNFKFSNKLANKNVGIKPVTVNTNNAETETIRQSKQSLRQKPKAKNKRPVSNIGTCGSSSKYVPKINLNYCLVPDSFTLSLHNSFDVLSISDKKENCHSVKISDTGEIPHGNKDKIPADYNNRLCNTSDKRTSLHIQAFAELKKFKTCTSHDENKLEENVQLNDGNVLKKAAEIIKLKIQSSCKIIKNSSNRNLSNFKFHDFIENTIDPILWNFLCSLIGQETQLQLPFGENSLSEDSVQFSQIFNICCCLIFNRDSKCNKFQMLIADIIDKFTNSSTDCFNLLNKFGICVSKQTYERYQTQIVEERKSNSINSSKCQFQIASVDNINKRSSYAAVKSTDAHRGFDGTSIQLVIPKPSIELLPEEKQQYLKGHIYLYGKDEYRSINLFPDNDFKVISLYKSIAILMNYGLLISERDNDGICNSDIEKVMENCLTNTVMDQSLREILSDPYYLSDENFSKVSKFSPDEDINHELYLFNTRRESDLVDLAAVSFATGCCIYIYEINTKNPLNQNHLLLKKKINPMFLTNHSFHIMEVDGKYCPLINQRLYFDSGIFLMSKNITDVSDFKEV</sequence>